<dbReference type="Proteomes" id="UP000187485">
    <property type="component" value="Unassembled WGS sequence"/>
</dbReference>
<protein>
    <submittedName>
        <fullName evidence="1">Uncharacterized protein</fullName>
    </submittedName>
</protein>
<dbReference type="AlphaFoldDB" id="A0A1L8CU99"/>
<comment type="caution">
    <text evidence="1">The sequence shown here is derived from an EMBL/GenBank/DDBJ whole genome shotgun (WGS) entry which is preliminary data.</text>
</comment>
<evidence type="ECO:0000313" key="1">
    <source>
        <dbReference type="EMBL" id="GAV22444.1"/>
    </source>
</evidence>
<dbReference type="EMBL" id="BDJK01000013">
    <property type="protein sequence ID" value="GAV22444.1"/>
    <property type="molecule type" value="Genomic_DNA"/>
</dbReference>
<gene>
    <name evidence="1" type="ORF">cpu_09540</name>
</gene>
<keyword evidence="2" id="KW-1185">Reference proteome</keyword>
<reference evidence="2" key="1">
    <citation type="submission" date="2016-12" db="EMBL/GenBank/DDBJ databases">
        <title>Draft Genome Sequences od Carboxydothermus pertinax and islandicus, Hydrogenogenic Carboxydotrophic Bacteria.</title>
        <authorList>
            <person name="Fukuyama Y."/>
            <person name="Ohmae K."/>
            <person name="Yoneda Y."/>
            <person name="Yoshida T."/>
            <person name="Sako Y."/>
        </authorList>
    </citation>
    <scope>NUCLEOTIDE SEQUENCE [LARGE SCALE GENOMIC DNA]</scope>
    <source>
        <strain evidence="2">Ug1</strain>
    </source>
</reference>
<accession>A0A1L8CU99</accession>
<dbReference type="STRING" id="870242.cpu_09540"/>
<name>A0A1L8CU99_9THEO</name>
<proteinExistence type="predicted"/>
<evidence type="ECO:0000313" key="2">
    <source>
        <dbReference type="Proteomes" id="UP000187485"/>
    </source>
</evidence>
<sequence>MNCPICQGRATGKIGTDQYFCWNCCVEYRINKEGVQIYELGEDGSLMAFDPYNQQLY</sequence>
<dbReference type="RefSeq" id="WP_200800639.1">
    <property type="nucleotide sequence ID" value="NZ_BDJK01000013.1"/>
</dbReference>
<organism evidence="1 2">
    <name type="scientific">Carboxydothermus pertinax</name>
    <dbReference type="NCBI Taxonomy" id="870242"/>
    <lineage>
        <taxon>Bacteria</taxon>
        <taxon>Bacillati</taxon>
        <taxon>Bacillota</taxon>
        <taxon>Clostridia</taxon>
        <taxon>Thermoanaerobacterales</taxon>
        <taxon>Thermoanaerobacteraceae</taxon>
        <taxon>Carboxydothermus</taxon>
    </lineage>
</organism>